<organism evidence="1 2">
    <name type="scientific">Fusarium tricinctum</name>
    <dbReference type="NCBI Taxonomy" id="61284"/>
    <lineage>
        <taxon>Eukaryota</taxon>
        <taxon>Fungi</taxon>
        <taxon>Dikarya</taxon>
        <taxon>Ascomycota</taxon>
        <taxon>Pezizomycotina</taxon>
        <taxon>Sordariomycetes</taxon>
        <taxon>Hypocreomycetidae</taxon>
        <taxon>Hypocreales</taxon>
        <taxon>Nectriaceae</taxon>
        <taxon>Fusarium</taxon>
        <taxon>Fusarium tricinctum species complex</taxon>
    </lineage>
</organism>
<dbReference type="Proteomes" id="UP000813427">
    <property type="component" value="Unassembled WGS sequence"/>
</dbReference>
<evidence type="ECO:0000313" key="2">
    <source>
        <dbReference type="Proteomes" id="UP000813427"/>
    </source>
</evidence>
<keyword evidence="2" id="KW-1185">Reference proteome</keyword>
<comment type="caution">
    <text evidence="1">The sequence shown here is derived from an EMBL/GenBank/DDBJ whole genome shotgun (WGS) entry which is preliminary data.</text>
</comment>
<dbReference type="AlphaFoldDB" id="A0A8K0W6X7"/>
<reference evidence="1" key="1">
    <citation type="journal article" date="2021" name="Nat. Commun.">
        <title>Genetic determinants of endophytism in the Arabidopsis root mycobiome.</title>
        <authorList>
            <person name="Mesny F."/>
            <person name="Miyauchi S."/>
            <person name="Thiergart T."/>
            <person name="Pickel B."/>
            <person name="Atanasova L."/>
            <person name="Karlsson M."/>
            <person name="Huettel B."/>
            <person name="Barry K.W."/>
            <person name="Haridas S."/>
            <person name="Chen C."/>
            <person name="Bauer D."/>
            <person name="Andreopoulos W."/>
            <person name="Pangilinan J."/>
            <person name="LaButti K."/>
            <person name="Riley R."/>
            <person name="Lipzen A."/>
            <person name="Clum A."/>
            <person name="Drula E."/>
            <person name="Henrissat B."/>
            <person name="Kohler A."/>
            <person name="Grigoriev I.V."/>
            <person name="Martin F.M."/>
            <person name="Hacquard S."/>
        </authorList>
    </citation>
    <scope>NUCLEOTIDE SEQUENCE</scope>
    <source>
        <strain evidence="1">MPI-SDFR-AT-0068</strain>
    </source>
</reference>
<evidence type="ECO:0000313" key="1">
    <source>
        <dbReference type="EMBL" id="KAH7235794.1"/>
    </source>
</evidence>
<dbReference type="EMBL" id="JAGPXF010000007">
    <property type="protein sequence ID" value="KAH7235794.1"/>
    <property type="molecule type" value="Genomic_DNA"/>
</dbReference>
<dbReference type="OrthoDB" id="5102542at2759"/>
<gene>
    <name evidence="1" type="ORF">BKA59DRAFT_459354</name>
</gene>
<sequence>MEPNNQNPPSVVKMATVIALWETATRAIIVSFIPELSIQADKDYMRILRAVQNDYEGMIAFNSKHSVSFHNLDYQPRSVSPKEDILLTSNMMLPKPKLLEAFRNQGRYLISLPFQRVASVYYGKEMAPVVDLRQLWMEPLNLKVLPYLQEFTMLCRENCIETILDMYSDKNDFNNKSRSRMEIIPEETSEDGKPEDIGEYYGFRYYPETCRVQFTQLTWPDIKEIALAVSNPQTGAVPSTVVRLWIMTRENEMRHSREPGRQWTDLPMDAAFEDPSLHKNDFVGI</sequence>
<name>A0A8K0W6X7_9HYPO</name>
<proteinExistence type="predicted"/>
<accession>A0A8K0W6X7</accession>
<protein>
    <submittedName>
        <fullName evidence="1">Uncharacterized protein</fullName>
    </submittedName>
</protein>